<dbReference type="GO" id="GO:0009083">
    <property type="term" value="P:branched-chain amino acid catabolic process"/>
    <property type="evidence" value="ECO:0007669"/>
    <property type="project" value="TreeGrafter"/>
</dbReference>
<dbReference type="FunFam" id="3.40.50.970:FF:000001">
    <property type="entry name" value="Pyruvate dehydrogenase E1 beta subunit"/>
    <property type="match status" value="1"/>
</dbReference>
<dbReference type="EC" id="1.2.4.4" evidence="2"/>
<dbReference type="SMART" id="SM00861">
    <property type="entry name" value="Transket_pyr"/>
    <property type="match status" value="1"/>
</dbReference>
<dbReference type="Pfam" id="PF02779">
    <property type="entry name" value="Transket_pyr"/>
    <property type="match status" value="1"/>
</dbReference>
<dbReference type="GO" id="GO:0003863">
    <property type="term" value="F:branched-chain 2-oxo acid dehydrogenase activity"/>
    <property type="evidence" value="ECO:0007669"/>
    <property type="project" value="UniProtKB-EC"/>
</dbReference>
<gene>
    <name evidence="6" type="ORF">FHQ09_04935</name>
</gene>
<proteinExistence type="predicted"/>
<protein>
    <recommendedName>
        <fullName evidence="2">3-methyl-2-oxobutanoate dehydrogenase (2-methylpropanoyl-transferring)</fullName>
        <ecNumber evidence="2">1.2.4.4</ecNumber>
    </recommendedName>
</protein>
<accession>A0A5C4X5A1</accession>
<dbReference type="PANTHER" id="PTHR42980">
    <property type="entry name" value="2-OXOISOVALERATE DEHYDROGENASE SUBUNIT BETA-RELATED"/>
    <property type="match status" value="1"/>
</dbReference>
<evidence type="ECO:0000256" key="1">
    <source>
        <dbReference type="ARBA" id="ARBA00001964"/>
    </source>
</evidence>
<dbReference type="InterPro" id="IPR009014">
    <property type="entry name" value="Transketo_C/PFOR_II"/>
</dbReference>
<dbReference type="InterPro" id="IPR033248">
    <property type="entry name" value="Transketolase_C"/>
</dbReference>
<organism evidence="6 7">
    <name type="scientific">Brevibacterium sediminis</name>
    <dbReference type="NCBI Taxonomy" id="1857024"/>
    <lineage>
        <taxon>Bacteria</taxon>
        <taxon>Bacillati</taxon>
        <taxon>Actinomycetota</taxon>
        <taxon>Actinomycetes</taxon>
        <taxon>Micrococcales</taxon>
        <taxon>Brevibacteriaceae</taxon>
        <taxon>Brevibacterium</taxon>
    </lineage>
</organism>
<dbReference type="SUPFAM" id="SSF52518">
    <property type="entry name" value="Thiamin diphosphate-binding fold (THDP-binding)"/>
    <property type="match status" value="1"/>
</dbReference>
<dbReference type="Proteomes" id="UP000314223">
    <property type="component" value="Unassembled WGS sequence"/>
</dbReference>
<evidence type="ECO:0000256" key="4">
    <source>
        <dbReference type="SAM" id="MobiDB-lite"/>
    </source>
</evidence>
<reference evidence="6 7" key="1">
    <citation type="submission" date="2019-06" db="EMBL/GenBank/DDBJ databases">
        <authorList>
            <person name="Mardanova A.M."/>
            <person name="Pudova D.S."/>
            <person name="Shagimardanova E.I."/>
            <person name="Gogoleva N.E."/>
            <person name="Lutfullin M.T."/>
            <person name="Hadieva G.F."/>
            <person name="Sharipova M.R."/>
        </authorList>
    </citation>
    <scope>NUCLEOTIDE SEQUENCE [LARGE SCALE GENOMIC DNA]</scope>
    <source>
        <strain evidence="6 7">MG-1</strain>
    </source>
</reference>
<comment type="cofactor">
    <cofactor evidence="1">
        <name>thiamine diphosphate</name>
        <dbReference type="ChEBI" id="CHEBI:58937"/>
    </cofactor>
</comment>
<keyword evidence="3" id="KW-0560">Oxidoreductase</keyword>
<dbReference type="Pfam" id="PF02780">
    <property type="entry name" value="Transketolase_C"/>
    <property type="match status" value="1"/>
</dbReference>
<dbReference type="GO" id="GO:0007584">
    <property type="term" value="P:response to nutrient"/>
    <property type="evidence" value="ECO:0007669"/>
    <property type="project" value="TreeGrafter"/>
</dbReference>
<sequence length="368" mass="39628">MSVETGTDPTTDPTAVNDESATAASAKSDTAPGTARAPEAGQASSSVTMAKALNQALRDSLADDDTVLVFGEDVGRLGGVFRVTEGLRAEFGSNRVWDSPLAESGIIGTAIGMAMNGMRPVVEMQFDAYAYPAFEQIVSHVAKMRNRTKGRVSLPITIRIPYAGDIGGVEHHSDSSEAYWTSTPGLTVVTPSNPADAYSLLRESIASDDPVVFMEPKSRYWMKETLSLPVTTAPMNRAQVIREGTDVTLLAYGPTVRTALDSAEAGAEHGLSIEVIDLRTLSPFDDETVSESVRKTSRAAIIHEAAQFGGYGAEVAARLTERNFTYLSAPILRVAGFDVPYPSPKLEEFYLPTVERVLDALESWDWEL</sequence>
<feature type="compositionally biased region" description="Low complexity" evidence="4">
    <location>
        <begin position="20"/>
        <end position="31"/>
    </location>
</feature>
<dbReference type="GO" id="GO:0000287">
    <property type="term" value="F:magnesium ion binding"/>
    <property type="evidence" value="ECO:0007669"/>
    <property type="project" value="UniProtKB-ARBA"/>
</dbReference>
<dbReference type="InterPro" id="IPR029061">
    <property type="entry name" value="THDP-binding"/>
</dbReference>
<dbReference type="FunFam" id="3.40.50.920:FF:000001">
    <property type="entry name" value="Pyruvate dehydrogenase E1 beta subunit"/>
    <property type="match status" value="1"/>
</dbReference>
<dbReference type="SUPFAM" id="SSF52922">
    <property type="entry name" value="TK C-terminal domain-like"/>
    <property type="match status" value="1"/>
</dbReference>
<evidence type="ECO:0000256" key="3">
    <source>
        <dbReference type="ARBA" id="ARBA00023002"/>
    </source>
</evidence>
<evidence type="ECO:0000256" key="2">
    <source>
        <dbReference type="ARBA" id="ARBA00012277"/>
    </source>
</evidence>
<name>A0A5C4X5A1_9MICO</name>
<feature type="domain" description="Transketolase-like pyrimidine-binding" evidence="5">
    <location>
        <begin position="47"/>
        <end position="222"/>
    </location>
</feature>
<dbReference type="Gene3D" id="3.40.50.920">
    <property type="match status" value="1"/>
</dbReference>
<feature type="region of interest" description="Disordered" evidence="4">
    <location>
        <begin position="1"/>
        <end position="46"/>
    </location>
</feature>
<feature type="compositionally biased region" description="Polar residues" evidence="4">
    <location>
        <begin position="1"/>
        <end position="19"/>
    </location>
</feature>
<comment type="caution">
    <text evidence="6">The sequence shown here is derived from an EMBL/GenBank/DDBJ whole genome shotgun (WGS) entry which is preliminary data.</text>
</comment>
<dbReference type="PANTHER" id="PTHR42980:SF1">
    <property type="entry name" value="2-OXOISOVALERATE DEHYDROGENASE SUBUNIT BETA, MITOCHONDRIAL"/>
    <property type="match status" value="1"/>
</dbReference>
<dbReference type="CDD" id="cd07036">
    <property type="entry name" value="TPP_PYR_E1-PDHc-beta_like"/>
    <property type="match status" value="1"/>
</dbReference>
<dbReference type="Gene3D" id="3.40.50.970">
    <property type="match status" value="1"/>
</dbReference>
<dbReference type="EMBL" id="VDMQ01000002">
    <property type="protein sequence ID" value="TNM56915.1"/>
    <property type="molecule type" value="Genomic_DNA"/>
</dbReference>
<evidence type="ECO:0000313" key="6">
    <source>
        <dbReference type="EMBL" id="TNM56915.1"/>
    </source>
</evidence>
<evidence type="ECO:0000313" key="7">
    <source>
        <dbReference type="Proteomes" id="UP000314223"/>
    </source>
</evidence>
<dbReference type="InterPro" id="IPR005475">
    <property type="entry name" value="Transketolase-like_Pyr-bd"/>
</dbReference>
<evidence type="ECO:0000259" key="5">
    <source>
        <dbReference type="SMART" id="SM00861"/>
    </source>
</evidence>
<dbReference type="RefSeq" id="WP_139467711.1">
    <property type="nucleotide sequence ID" value="NZ_VDMQ01000002.1"/>
</dbReference>
<dbReference type="AlphaFoldDB" id="A0A5C4X5A1"/>